<proteinExistence type="predicted"/>
<gene>
    <name evidence="2" type="primary">CYB561B_1</name>
    <name evidence="2" type="ORF">CK203_023608</name>
</gene>
<evidence type="ECO:0000256" key="1">
    <source>
        <dbReference type="SAM" id="Phobius"/>
    </source>
</evidence>
<sequence length="143" mass="15836">MNHSTSQSHTPIPVQEDSLSLLPVSKVLSLDSTMAVPVVRFPIIRLVRFIGVVVTAFVLTWAVHYRGGMALISENKDLIFNILRLRLEVYLCMGAFSYKLWLYFISETIASSASVLRSISSDHDGLEVETSQREGVIGACAVH</sequence>
<evidence type="ECO:0000313" key="3">
    <source>
        <dbReference type="Proteomes" id="UP000288805"/>
    </source>
</evidence>
<name>A0A438JBZ3_VITVI</name>
<protein>
    <submittedName>
        <fullName evidence="2">Putative transmembrane ascorbate ferrireductase 2</fullName>
    </submittedName>
</protein>
<dbReference type="AlphaFoldDB" id="A0A438JBZ3"/>
<reference evidence="2 3" key="1">
    <citation type="journal article" date="2018" name="PLoS Genet.">
        <title>Population sequencing reveals clonal diversity and ancestral inbreeding in the grapevine cultivar Chardonnay.</title>
        <authorList>
            <person name="Roach M.J."/>
            <person name="Johnson D.L."/>
            <person name="Bohlmann J."/>
            <person name="van Vuuren H.J."/>
            <person name="Jones S.J."/>
            <person name="Pretorius I.S."/>
            <person name="Schmidt S.A."/>
            <person name="Borneman A.R."/>
        </authorList>
    </citation>
    <scope>NUCLEOTIDE SEQUENCE [LARGE SCALE GENOMIC DNA]</scope>
    <source>
        <strain evidence="3">cv. Chardonnay</strain>
        <tissue evidence="2">Leaf</tissue>
    </source>
</reference>
<keyword evidence="1" id="KW-1133">Transmembrane helix</keyword>
<comment type="caution">
    <text evidence="2">The sequence shown here is derived from an EMBL/GenBank/DDBJ whole genome shotgun (WGS) entry which is preliminary data.</text>
</comment>
<feature type="transmembrane region" description="Helical" evidence="1">
    <location>
        <begin position="43"/>
        <end position="64"/>
    </location>
</feature>
<dbReference type="EMBL" id="QGNW01000051">
    <property type="protein sequence ID" value="RVX06477.1"/>
    <property type="molecule type" value="Genomic_DNA"/>
</dbReference>
<evidence type="ECO:0000313" key="2">
    <source>
        <dbReference type="EMBL" id="RVX06477.1"/>
    </source>
</evidence>
<keyword evidence="1 2" id="KW-0812">Transmembrane</keyword>
<dbReference type="Proteomes" id="UP000288805">
    <property type="component" value="Unassembled WGS sequence"/>
</dbReference>
<organism evidence="2 3">
    <name type="scientific">Vitis vinifera</name>
    <name type="common">Grape</name>
    <dbReference type="NCBI Taxonomy" id="29760"/>
    <lineage>
        <taxon>Eukaryota</taxon>
        <taxon>Viridiplantae</taxon>
        <taxon>Streptophyta</taxon>
        <taxon>Embryophyta</taxon>
        <taxon>Tracheophyta</taxon>
        <taxon>Spermatophyta</taxon>
        <taxon>Magnoliopsida</taxon>
        <taxon>eudicotyledons</taxon>
        <taxon>Gunneridae</taxon>
        <taxon>Pentapetalae</taxon>
        <taxon>rosids</taxon>
        <taxon>Vitales</taxon>
        <taxon>Vitaceae</taxon>
        <taxon>Viteae</taxon>
        <taxon>Vitis</taxon>
    </lineage>
</organism>
<accession>A0A438JBZ3</accession>
<dbReference type="Gene3D" id="1.20.120.1770">
    <property type="match status" value="1"/>
</dbReference>
<keyword evidence="1" id="KW-0472">Membrane</keyword>